<dbReference type="AlphaFoldDB" id="A0AAU7Q716"/>
<name>A0AAU7Q716_9GAMM</name>
<gene>
    <name evidence="1" type="ORF">ABK905_19820</name>
</gene>
<reference evidence="1" key="1">
    <citation type="submission" date="2024-06" db="EMBL/GenBank/DDBJ databases">
        <authorList>
            <person name="Coelho C."/>
            <person name="Bento M."/>
            <person name="Garcia E."/>
            <person name="Camelo A."/>
            <person name="Brandao I."/>
            <person name="Espirito Santo C."/>
            <person name="Trovao J."/>
            <person name="Verissimo A."/>
            <person name="Costa J."/>
            <person name="Tiago I."/>
        </authorList>
    </citation>
    <scope>NUCLEOTIDE SEQUENCE</scope>
    <source>
        <strain evidence="1">KWT182</strain>
    </source>
</reference>
<protein>
    <submittedName>
        <fullName evidence="1">Uncharacterized protein</fullName>
    </submittedName>
</protein>
<organism evidence="1">
    <name type="scientific">Acerihabitans sp. KWT182</name>
    <dbReference type="NCBI Taxonomy" id="3157919"/>
    <lineage>
        <taxon>Bacteria</taxon>
        <taxon>Pseudomonadati</taxon>
        <taxon>Pseudomonadota</taxon>
        <taxon>Gammaproteobacteria</taxon>
        <taxon>Enterobacterales</taxon>
        <taxon>Pectobacteriaceae</taxon>
        <taxon>Acerihabitans</taxon>
    </lineage>
</organism>
<dbReference type="InterPro" id="IPR025262">
    <property type="entry name" value="QseG"/>
</dbReference>
<proteinExistence type="predicted"/>
<dbReference type="Pfam" id="PF13942">
    <property type="entry name" value="Lipoprotein_20"/>
    <property type="match status" value="1"/>
</dbReference>
<dbReference type="EMBL" id="CP157947">
    <property type="protein sequence ID" value="XBS68804.1"/>
    <property type="molecule type" value="Genomic_DNA"/>
</dbReference>
<sequence>MKLRFSPDTHGLAECVKHFFSLTRRACATPRLWGPLLMLPCLLTGCAGHYDSRHSSMLSSAAPKSPAPDLYAAECGHLWETRADGELHDANYWLRAMECAERMTPSQARLAAENQGGGRYLG</sequence>
<accession>A0AAU7Q716</accession>
<evidence type="ECO:0000313" key="1">
    <source>
        <dbReference type="EMBL" id="XBS68804.1"/>
    </source>
</evidence>